<keyword evidence="1" id="KW-0812">Transmembrane</keyword>
<accession>A0A1A9WPF4</accession>
<dbReference type="AlphaFoldDB" id="A0A1A9WPF4"/>
<sequence length="254" mass="28764">MPNPDNVLRAQPKPVPMKVDSSEVLPDTHLLNQFNGTNFVGQEPYNLSGIYLIKFRNETITINGRTFSYSEITFSKPLPAIIQPRVANPHIEENLTLELVKEMHLNNTQSIAHLDIERKRGDSICYALVVFIMLTFLCLLIRKLKKSQKPTPPETINVDIPLPSSNIVLNQSKSYTVLAVLEIVLLYGNAEVNVSMLPLEQSSLICERRDFSKEISIFLNSKRYWELLEEDEIISIGLNTGPSNPLCRDMQRAG</sequence>
<dbReference type="VEuPathDB" id="VectorBase:GBRI027052"/>
<keyword evidence="3" id="KW-1185">Reference proteome</keyword>
<evidence type="ECO:0000313" key="3">
    <source>
        <dbReference type="Proteomes" id="UP000091820"/>
    </source>
</evidence>
<evidence type="ECO:0000256" key="1">
    <source>
        <dbReference type="SAM" id="Phobius"/>
    </source>
</evidence>
<dbReference type="Proteomes" id="UP000091820">
    <property type="component" value="Unassembled WGS sequence"/>
</dbReference>
<protein>
    <submittedName>
        <fullName evidence="2">Uncharacterized protein</fullName>
    </submittedName>
</protein>
<keyword evidence="1" id="KW-1133">Transmembrane helix</keyword>
<reference evidence="3" key="1">
    <citation type="submission" date="2014-03" db="EMBL/GenBank/DDBJ databases">
        <authorList>
            <person name="Aksoy S."/>
            <person name="Warren W."/>
            <person name="Wilson R.K."/>
        </authorList>
    </citation>
    <scope>NUCLEOTIDE SEQUENCE [LARGE SCALE GENOMIC DNA]</scope>
    <source>
        <strain evidence="3">IAEA</strain>
    </source>
</reference>
<feature type="transmembrane region" description="Helical" evidence="1">
    <location>
        <begin position="124"/>
        <end position="142"/>
    </location>
</feature>
<dbReference type="Pfam" id="PF07253">
    <property type="entry name" value="Gypsy"/>
    <property type="match status" value="1"/>
</dbReference>
<evidence type="ECO:0000313" key="2">
    <source>
        <dbReference type="EnsemblMetazoa" id="GBRI027052-PA"/>
    </source>
</evidence>
<name>A0A1A9WPF4_9MUSC</name>
<reference evidence="2" key="2">
    <citation type="submission" date="2020-05" db="UniProtKB">
        <authorList>
            <consortium name="EnsemblMetazoa"/>
        </authorList>
    </citation>
    <scope>IDENTIFICATION</scope>
    <source>
        <strain evidence="2">IAEA</strain>
    </source>
</reference>
<dbReference type="InterPro" id="IPR009882">
    <property type="entry name" value="Gypsy"/>
</dbReference>
<dbReference type="EnsemblMetazoa" id="GBRI027052-RA">
    <property type="protein sequence ID" value="GBRI027052-PA"/>
    <property type="gene ID" value="GBRI027052"/>
</dbReference>
<keyword evidence="1" id="KW-0472">Membrane</keyword>
<proteinExistence type="predicted"/>
<organism evidence="2 3">
    <name type="scientific">Glossina brevipalpis</name>
    <dbReference type="NCBI Taxonomy" id="37001"/>
    <lineage>
        <taxon>Eukaryota</taxon>
        <taxon>Metazoa</taxon>
        <taxon>Ecdysozoa</taxon>
        <taxon>Arthropoda</taxon>
        <taxon>Hexapoda</taxon>
        <taxon>Insecta</taxon>
        <taxon>Pterygota</taxon>
        <taxon>Neoptera</taxon>
        <taxon>Endopterygota</taxon>
        <taxon>Diptera</taxon>
        <taxon>Brachycera</taxon>
        <taxon>Muscomorpha</taxon>
        <taxon>Hippoboscoidea</taxon>
        <taxon>Glossinidae</taxon>
        <taxon>Glossina</taxon>
    </lineage>
</organism>